<accession>A0A0L8UC03</accession>
<dbReference type="GO" id="GO:0004519">
    <property type="term" value="F:endonuclease activity"/>
    <property type="evidence" value="ECO:0007669"/>
    <property type="project" value="UniProtKB-KW"/>
</dbReference>
<dbReference type="InterPro" id="IPR003615">
    <property type="entry name" value="HNH_nuc"/>
</dbReference>
<dbReference type="GeneID" id="1191488"/>
<dbReference type="InterPro" id="IPR002711">
    <property type="entry name" value="HNH"/>
</dbReference>
<dbReference type="EMBL" id="NIXT01000582">
    <property type="protein sequence ID" value="OXE32651.1"/>
    <property type="molecule type" value="Genomic_DNA"/>
</dbReference>
<keyword evidence="1" id="KW-0378">Hydrolase</keyword>
<evidence type="ECO:0000313" key="1">
    <source>
        <dbReference type="EMBL" id="OXE32651.1"/>
    </source>
</evidence>
<organism evidence="1 2">
    <name type="scientific">Vibrio parahaemolyticus</name>
    <dbReference type="NCBI Taxonomy" id="670"/>
    <lineage>
        <taxon>Bacteria</taxon>
        <taxon>Pseudomonadati</taxon>
        <taxon>Pseudomonadota</taxon>
        <taxon>Gammaproteobacteria</taxon>
        <taxon>Vibrionales</taxon>
        <taxon>Vibrionaceae</taxon>
        <taxon>Vibrio</taxon>
    </lineage>
</organism>
<dbReference type="OMA" id="QDINVEH"/>
<dbReference type="STRING" id="670.ACZ92_07155"/>
<gene>
    <name evidence="1" type="ORF">CA163_11605</name>
</gene>
<dbReference type="OrthoDB" id="5918473at2"/>
<dbReference type="AlphaFoldDB" id="A0A0L8UC03"/>
<proteinExistence type="predicted"/>
<dbReference type="Gene3D" id="1.10.30.50">
    <property type="match status" value="1"/>
</dbReference>
<sequence length="221" mass="25958">MFNVVRTYPEPPSIAKNEYNKDDVLKKLRPMFFDKCYLCERDDIQDVEVEHFIPHIKNTALKYNWENLYYSCSRCNGIKSSTHINLLDCANRFYDVGAMVKCLMPSTPDGDVEVSATSATPCIQTANTVTLLEACYNLDNTALREISRETLMEDMWDHYTELLNARQVLRKKRSGHTEKKNAKEIIEVMLDVEYPFSIFWRYYYLNDSFLVQHYPQLRVGF</sequence>
<keyword evidence="1" id="KW-0255">Endonuclease</keyword>
<dbReference type="GO" id="GO:0008270">
    <property type="term" value="F:zinc ion binding"/>
    <property type="evidence" value="ECO:0007669"/>
    <property type="project" value="InterPro"/>
</dbReference>
<dbReference type="GO" id="GO:0003676">
    <property type="term" value="F:nucleic acid binding"/>
    <property type="evidence" value="ECO:0007669"/>
    <property type="project" value="InterPro"/>
</dbReference>
<dbReference type="Proteomes" id="UP000214596">
    <property type="component" value="Unassembled WGS sequence"/>
</dbReference>
<name>A0A0L8UC03_VIBPH</name>
<keyword evidence="1" id="KW-0540">Nuclease</keyword>
<protein>
    <submittedName>
        <fullName evidence="1">HNH endonuclease</fullName>
    </submittedName>
</protein>
<evidence type="ECO:0000313" key="2">
    <source>
        <dbReference type="Proteomes" id="UP000214596"/>
    </source>
</evidence>
<dbReference type="RefSeq" id="WP_005454174.1">
    <property type="nucleotide sequence ID" value="NZ_CAMFGX010000001.1"/>
</dbReference>
<reference evidence="1 2" key="1">
    <citation type="journal article" date="2017" name="Appl. Environ. Microbiol.">
        <title>Parallel evolution of two clades of a major Atlantic endemic Vibrio parahaemolyticus pathogen lineage by independent acquisition of related pathogenicity islands.</title>
        <authorList>
            <person name="Xu F."/>
            <person name="Gonzalez-Escalona N."/>
            <person name="Drees K.P."/>
            <person name="Sebra R.P."/>
            <person name="Cooper V.S."/>
            <person name="Jones S.H."/>
            <person name="Whistler C.A."/>
        </authorList>
    </citation>
    <scope>NUCLEOTIDE SEQUENCE [LARGE SCALE GENOMIC DNA]</scope>
    <source>
        <strain evidence="1 2">MAVP-3</strain>
    </source>
</reference>
<dbReference type="Pfam" id="PF01844">
    <property type="entry name" value="HNH"/>
    <property type="match status" value="1"/>
</dbReference>
<comment type="caution">
    <text evidence="1">The sequence shown here is derived from an EMBL/GenBank/DDBJ whole genome shotgun (WGS) entry which is preliminary data.</text>
</comment>
<dbReference type="CDD" id="cd00085">
    <property type="entry name" value="HNHc"/>
    <property type="match status" value="1"/>
</dbReference>